<dbReference type="EMBL" id="BSYR01000057">
    <property type="protein sequence ID" value="GMJ10745.1"/>
    <property type="molecule type" value="Genomic_DNA"/>
</dbReference>
<evidence type="ECO:0008006" key="3">
    <source>
        <dbReference type="Google" id="ProtNLM"/>
    </source>
</evidence>
<protein>
    <recommendedName>
        <fullName evidence="3">Reverse transcriptase domain-containing protein</fullName>
    </recommendedName>
</protein>
<gene>
    <name evidence="1" type="ORF">HRI_004743700</name>
</gene>
<proteinExistence type="predicted"/>
<dbReference type="Proteomes" id="UP001165190">
    <property type="component" value="Unassembled WGS sequence"/>
</dbReference>
<name>A0A9W7JA14_HIBTR</name>
<organism evidence="1 2">
    <name type="scientific">Hibiscus trionum</name>
    <name type="common">Flower of an hour</name>
    <dbReference type="NCBI Taxonomy" id="183268"/>
    <lineage>
        <taxon>Eukaryota</taxon>
        <taxon>Viridiplantae</taxon>
        <taxon>Streptophyta</taxon>
        <taxon>Embryophyta</taxon>
        <taxon>Tracheophyta</taxon>
        <taxon>Spermatophyta</taxon>
        <taxon>Magnoliopsida</taxon>
        <taxon>eudicotyledons</taxon>
        <taxon>Gunneridae</taxon>
        <taxon>Pentapetalae</taxon>
        <taxon>rosids</taxon>
        <taxon>malvids</taxon>
        <taxon>Malvales</taxon>
        <taxon>Malvaceae</taxon>
        <taxon>Malvoideae</taxon>
        <taxon>Hibiscus</taxon>
    </lineage>
</organism>
<evidence type="ECO:0000313" key="2">
    <source>
        <dbReference type="Proteomes" id="UP001165190"/>
    </source>
</evidence>
<reference evidence="1" key="1">
    <citation type="submission" date="2023-05" db="EMBL/GenBank/DDBJ databases">
        <title>Genome and transcriptome analyses reveal genes involved in the formation of fine ridges on petal epidermal cells in Hibiscus trionum.</title>
        <authorList>
            <person name="Koshimizu S."/>
            <person name="Masuda S."/>
            <person name="Ishii T."/>
            <person name="Shirasu K."/>
            <person name="Hoshino A."/>
            <person name="Arita M."/>
        </authorList>
    </citation>
    <scope>NUCLEOTIDE SEQUENCE</scope>
    <source>
        <strain evidence="1">Hamamatsu line</strain>
    </source>
</reference>
<dbReference type="OrthoDB" id="1002461at2759"/>
<evidence type="ECO:0000313" key="1">
    <source>
        <dbReference type="EMBL" id="GMJ10745.1"/>
    </source>
</evidence>
<dbReference type="AlphaFoldDB" id="A0A9W7JA14"/>
<comment type="caution">
    <text evidence="1">The sequence shown here is derived from an EMBL/GenBank/DDBJ whole genome shotgun (WGS) entry which is preliminary data.</text>
</comment>
<sequence>MLDASANGTLLDKSPEEAFDIIDRVANNNYQFSTTRLGTGRRTQVTRDSEADDSVAIQLATITNMLKNLQRPNEVKEVKSTTSCLRCDGNHHLSECPDNQESANYVGNYNRNNNPYSNTYNPGWR</sequence>
<accession>A0A9W7JA14</accession>
<keyword evidence="2" id="KW-1185">Reference proteome</keyword>